<dbReference type="PROSITE" id="PS50109">
    <property type="entry name" value="HIS_KIN"/>
    <property type="match status" value="1"/>
</dbReference>
<keyword evidence="11" id="KW-0902">Two-component regulatory system</keyword>
<dbReference type="Pfam" id="PF00512">
    <property type="entry name" value="HisKA"/>
    <property type="match status" value="1"/>
</dbReference>
<reference evidence="16 17" key="1">
    <citation type="journal article" date="2011" name="J. Bacteriol.">
        <title>Genome sequence of Chthoniobacter flavus Ellin428, an aerobic heterotrophic soil bacterium.</title>
        <authorList>
            <person name="Kant R."/>
            <person name="van Passel M.W."/>
            <person name="Palva A."/>
            <person name="Lucas S."/>
            <person name="Lapidus A."/>
            <person name="Glavina Del Rio T."/>
            <person name="Dalin E."/>
            <person name="Tice H."/>
            <person name="Bruce D."/>
            <person name="Goodwin L."/>
            <person name="Pitluck S."/>
            <person name="Larimer F.W."/>
            <person name="Land M.L."/>
            <person name="Hauser L."/>
            <person name="Sangwan P."/>
            <person name="de Vos W.M."/>
            <person name="Janssen P.H."/>
            <person name="Smidt H."/>
        </authorList>
    </citation>
    <scope>NUCLEOTIDE SEQUENCE [LARGE SCALE GENOMIC DNA]</scope>
    <source>
        <strain evidence="16 17">Ellin428</strain>
    </source>
</reference>
<dbReference type="GO" id="GO:0005524">
    <property type="term" value="F:ATP binding"/>
    <property type="evidence" value="ECO:0007669"/>
    <property type="project" value="UniProtKB-KW"/>
</dbReference>
<proteinExistence type="predicted"/>
<dbReference type="InterPro" id="IPR003594">
    <property type="entry name" value="HATPase_dom"/>
</dbReference>
<dbReference type="Gene3D" id="1.10.287.130">
    <property type="match status" value="1"/>
</dbReference>
<evidence type="ECO:0000256" key="5">
    <source>
        <dbReference type="ARBA" id="ARBA00022679"/>
    </source>
</evidence>
<keyword evidence="17" id="KW-1185">Reference proteome</keyword>
<dbReference type="Pfam" id="PF02518">
    <property type="entry name" value="HATPase_c"/>
    <property type="match status" value="1"/>
</dbReference>
<dbReference type="Gene3D" id="3.30.565.10">
    <property type="entry name" value="Histidine kinase-like ATPase, C-terminal domain"/>
    <property type="match status" value="1"/>
</dbReference>
<evidence type="ECO:0000256" key="6">
    <source>
        <dbReference type="ARBA" id="ARBA00022692"/>
    </source>
</evidence>
<evidence type="ECO:0000256" key="14">
    <source>
        <dbReference type="SAM" id="Phobius"/>
    </source>
</evidence>
<dbReference type="SMART" id="SM00387">
    <property type="entry name" value="HATPase_c"/>
    <property type="match status" value="1"/>
</dbReference>
<dbReference type="InterPro" id="IPR003661">
    <property type="entry name" value="HisK_dim/P_dom"/>
</dbReference>
<dbReference type="InParanoid" id="B4D5X8"/>
<evidence type="ECO:0000313" key="16">
    <source>
        <dbReference type="EMBL" id="EDY18181.1"/>
    </source>
</evidence>
<dbReference type="Gene3D" id="1.20.120.620">
    <property type="entry name" value="Backbone structure of the membrane domain of e. Coli histidine kinase receptor kdpd"/>
    <property type="match status" value="1"/>
</dbReference>
<evidence type="ECO:0000256" key="8">
    <source>
        <dbReference type="ARBA" id="ARBA00022777"/>
    </source>
</evidence>
<feature type="transmembrane region" description="Helical" evidence="14">
    <location>
        <begin position="80"/>
        <end position="113"/>
    </location>
</feature>
<dbReference type="EMBL" id="ABVL01000014">
    <property type="protein sequence ID" value="EDY18181.1"/>
    <property type="molecule type" value="Genomic_DNA"/>
</dbReference>
<organism evidence="16 17">
    <name type="scientific">Chthoniobacter flavus Ellin428</name>
    <dbReference type="NCBI Taxonomy" id="497964"/>
    <lineage>
        <taxon>Bacteria</taxon>
        <taxon>Pseudomonadati</taxon>
        <taxon>Verrucomicrobiota</taxon>
        <taxon>Spartobacteria</taxon>
        <taxon>Chthoniobacterales</taxon>
        <taxon>Chthoniobacteraceae</taxon>
        <taxon>Chthoniobacter</taxon>
    </lineage>
</organism>
<feature type="transmembrane region" description="Helical" evidence="14">
    <location>
        <begin position="125"/>
        <end position="147"/>
    </location>
</feature>
<dbReference type="STRING" id="497964.CfE428DRAFT_4317"/>
<dbReference type="EC" id="2.7.13.3" evidence="3"/>
<dbReference type="PRINTS" id="PR00344">
    <property type="entry name" value="BCTRLSENSOR"/>
</dbReference>
<dbReference type="GO" id="GO:0016020">
    <property type="term" value="C:membrane"/>
    <property type="evidence" value="ECO:0007669"/>
    <property type="project" value="UniProtKB-SubCell"/>
</dbReference>
<dbReference type="AlphaFoldDB" id="B4D5X8"/>
<evidence type="ECO:0000256" key="3">
    <source>
        <dbReference type="ARBA" id="ARBA00012438"/>
    </source>
</evidence>
<dbReference type="PANTHER" id="PTHR43711">
    <property type="entry name" value="TWO-COMPONENT HISTIDINE KINASE"/>
    <property type="match status" value="1"/>
</dbReference>
<dbReference type="Proteomes" id="UP000005824">
    <property type="component" value="Unassembled WGS sequence"/>
</dbReference>
<dbReference type="InterPro" id="IPR004358">
    <property type="entry name" value="Sig_transdc_His_kin-like_C"/>
</dbReference>
<dbReference type="InterPro" id="IPR005467">
    <property type="entry name" value="His_kinase_dom"/>
</dbReference>
<dbReference type="SMART" id="SM00388">
    <property type="entry name" value="HisKA"/>
    <property type="match status" value="1"/>
</dbReference>
<dbReference type="PANTHER" id="PTHR43711:SF1">
    <property type="entry name" value="HISTIDINE KINASE 1"/>
    <property type="match status" value="1"/>
</dbReference>
<dbReference type="InterPro" id="IPR038318">
    <property type="entry name" value="KdpD_sf"/>
</dbReference>
<evidence type="ECO:0000256" key="9">
    <source>
        <dbReference type="ARBA" id="ARBA00022840"/>
    </source>
</evidence>
<evidence type="ECO:0000313" key="17">
    <source>
        <dbReference type="Proteomes" id="UP000005824"/>
    </source>
</evidence>
<comment type="catalytic activity">
    <reaction evidence="1">
        <text>ATP + protein L-histidine = ADP + protein N-phospho-L-histidine.</text>
        <dbReference type="EC" id="2.7.13.3"/>
    </reaction>
</comment>
<dbReference type="InterPro" id="IPR036097">
    <property type="entry name" value="HisK_dim/P_sf"/>
</dbReference>
<evidence type="ECO:0000256" key="2">
    <source>
        <dbReference type="ARBA" id="ARBA00004141"/>
    </source>
</evidence>
<keyword evidence="7" id="KW-0547">Nucleotide-binding</keyword>
<dbReference type="CDD" id="cd00082">
    <property type="entry name" value="HisKA"/>
    <property type="match status" value="1"/>
</dbReference>
<evidence type="ECO:0000256" key="4">
    <source>
        <dbReference type="ARBA" id="ARBA00022553"/>
    </source>
</evidence>
<keyword evidence="4" id="KW-0597">Phosphoprotein</keyword>
<accession>B4D5X8</accession>
<evidence type="ECO:0000256" key="1">
    <source>
        <dbReference type="ARBA" id="ARBA00000085"/>
    </source>
</evidence>
<dbReference type="GO" id="GO:0000155">
    <property type="term" value="F:phosphorelay sensor kinase activity"/>
    <property type="evidence" value="ECO:0007669"/>
    <property type="project" value="InterPro"/>
</dbReference>
<evidence type="ECO:0000256" key="7">
    <source>
        <dbReference type="ARBA" id="ARBA00022741"/>
    </source>
</evidence>
<feature type="transmembrane region" description="Helical" evidence="14">
    <location>
        <begin position="49"/>
        <end position="68"/>
    </location>
</feature>
<keyword evidence="10 14" id="KW-1133">Transmembrane helix</keyword>
<evidence type="ECO:0000256" key="12">
    <source>
        <dbReference type="ARBA" id="ARBA00023136"/>
    </source>
</evidence>
<protein>
    <recommendedName>
        <fullName evidence="3">histidine kinase</fullName>
        <ecNumber evidence="3">2.7.13.3</ecNumber>
    </recommendedName>
</protein>
<evidence type="ECO:0000256" key="11">
    <source>
        <dbReference type="ARBA" id="ARBA00023012"/>
    </source>
</evidence>
<sequence>MGCFRTNATSVLHRVLLYFANTWQLHQPICHREKHRSSRVGPVFRHPPPAYGCALGLTLIAFLTRWIFDASLANSSRMLFFVLAAAVSAFLLGRGPGIFSTLVGTLLGNYFFFLPRYSFHIHSSAATITFAMSVVEGLVISFCAGYLHRALLMRDAAQGELRNLYEAERRAHEAADELNRTKDYFLAVLSHELRGPLSAISYCVADRLKDKTLTEEVRSDFDLIDRNAHMQARLISDLLDLTRLTRGKFEIELRPLDLHLLLTEAVRTAGIDGQLMGPLPALHLRAQETRMEGDRDRLLQVFWNILRNAAKFTPQDGHIEIETTNPAPGRIAVRISDSGVGLTQESMERIFHPFEQAGRETNRKHGGLGLGLAIARGIVELHDGTLTGASPGLGAGTTFTIDLPSVARTDLPASSKRSGIERPARSGVVRPPVSVG</sequence>
<dbReference type="InterPro" id="IPR036890">
    <property type="entry name" value="HATPase_C_sf"/>
</dbReference>
<evidence type="ECO:0000256" key="13">
    <source>
        <dbReference type="SAM" id="MobiDB-lite"/>
    </source>
</evidence>
<keyword evidence="8 16" id="KW-0418">Kinase</keyword>
<comment type="subcellular location">
    <subcellularLocation>
        <location evidence="2">Membrane</location>
        <topology evidence="2">Multi-pass membrane protein</topology>
    </subcellularLocation>
</comment>
<keyword evidence="9" id="KW-0067">ATP-binding</keyword>
<feature type="domain" description="Histidine kinase" evidence="15">
    <location>
        <begin position="188"/>
        <end position="407"/>
    </location>
</feature>
<dbReference type="InterPro" id="IPR025201">
    <property type="entry name" value="KdpD_TM"/>
</dbReference>
<keyword evidence="5" id="KW-0808">Transferase</keyword>
<evidence type="ECO:0000256" key="10">
    <source>
        <dbReference type="ARBA" id="ARBA00022989"/>
    </source>
</evidence>
<keyword evidence="6 14" id="KW-0812">Transmembrane</keyword>
<dbReference type="SUPFAM" id="SSF47384">
    <property type="entry name" value="Homodimeric domain of signal transducing histidine kinase"/>
    <property type="match status" value="1"/>
</dbReference>
<evidence type="ECO:0000259" key="15">
    <source>
        <dbReference type="PROSITE" id="PS50109"/>
    </source>
</evidence>
<dbReference type="InterPro" id="IPR050736">
    <property type="entry name" value="Sensor_HK_Regulatory"/>
</dbReference>
<comment type="caution">
    <text evidence="16">The sequence shown here is derived from an EMBL/GenBank/DDBJ whole genome shotgun (WGS) entry which is preliminary data.</text>
</comment>
<name>B4D5X8_9BACT</name>
<keyword evidence="12 14" id="KW-0472">Membrane</keyword>
<dbReference type="SUPFAM" id="SSF55874">
    <property type="entry name" value="ATPase domain of HSP90 chaperone/DNA topoisomerase II/histidine kinase"/>
    <property type="match status" value="1"/>
</dbReference>
<dbReference type="eggNOG" id="COG2205">
    <property type="taxonomic scope" value="Bacteria"/>
</dbReference>
<gene>
    <name evidence="16" type="ORF">CfE428DRAFT_4317</name>
</gene>
<feature type="region of interest" description="Disordered" evidence="13">
    <location>
        <begin position="410"/>
        <end position="436"/>
    </location>
</feature>
<dbReference type="Pfam" id="PF13493">
    <property type="entry name" value="DUF4118"/>
    <property type="match status" value="1"/>
</dbReference>